<dbReference type="InterPro" id="IPR017871">
    <property type="entry name" value="ABC_transporter-like_CS"/>
</dbReference>
<dbReference type="InterPro" id="IPR003439">
    <property type="entry name" value="ABC_transporter-like_ATP-bd"/>
</dbReference>
<evidence type="ECO:0000256" key="2">
    <source>
        <dbReference type="ARBA" id="ARBA00009404"/>
    </source>
</evidence>
<dbReference type="InterPro" id="IPR050107">
    <property type="entry name" value="ABC_carbohydrate_import_ATPase"/>
</dbReference>
<evidence type="ECO:0000313" key="12">
    <source>
        <dbReference type="Proteomes" id="UP000284202"/>
    </source>
</evidence>
<dbReference type="PANTHER" id="PTHR43790">
    <property type="entry name" value="CARBOHYDRATE TRANSPORT ATP-BINDING PROTEIN MG119-RELATED"/>
    <property type="match status" value="1"/>
</dbReference>
<dbReference type="PANTHER" id="PTHR43790:SF2">
    <property type="entry name" value="AUTOINDUCER 2 IMPORT ATP-BINDING PROTEIN LSRA"/>
    <property type="match status" value="1"/>
</dbReference>
<dbReference type="OrthoDB" id="9805029at2"/>
<dbReference type="Pfam" id="PF00005">
    <property type="entry name" value="ABC_tran"/>
    <property type="match status" value="2"/>
</dbReference>
<evidence type="ECO:0000256" key="8">
    <source>
        <dbReference type="ARBA" id="ARBA00023798"/>
    </source>
</evidence>
<evidence type="ECO:0000256" key="1">
    <source>
        <dbReference type="ARBA" id="ARBA00004417"/>
    </source>
</evidence>
<comment type="similarity">
    <text evidence="2">Belongs to the ABC transporter superfamily. AI-2 autoinducer porter (TC 3.A.1.2.8) family.</text>
</comment>
<comment type="caution">
    <text evidence="11">The sequence shown here is derived from an EMBL/GenBank/DDBJ whole genome shotgun (WGS) entry which is preliminary data.</text>
</comment>
<feature type="domain" description="ABC transporter" evidence="10">
    <location>
        <begin position="8"/>
        <end position="243"/>
    </location>
</feature>
<evidence type="ECO:0000259" key="10">
    <source>
        <dbReference type="PROSITE" id="PS50893"/>
    </source>
</evidence>
<dbReference type="RefSeq" id="WP_119745601.1">
    <property type="nucleotide sequence ID" value="NZ_QZCG01000001.1"/>
</dbReference>
<dbReference type="CDD" id="cd03215">
    <property type="entry name" value="ABC_Carb_Monos_II"/>
    <property type="match status" value="1"/>
</dbReference>
<dbReference type="SMART" id="SM00382">
    <property type="entry name" value="AAA"/>
    <property type="match status" value="2"/>
</dbReference>
<dbReference type="GO" id="GO:0016887">
    <property type="term" value="F:ATP hydrolysis activity"/>
    <property type="evidence" value="ECO:0007669"/>
    <property type="project" value="InterPro"/>
</dbReference>
<organism evidence="11 12">
    <name type="scientific">Paracoccus onubensis</name>
    <dbReference type="NCBI Taxonomy" id="1675788"/>
    <lineage>
        <taxon>Bacteria</taxon>
        <taxon>Pseudomonadati</taxon>
        <taxon>Pseudomonadota</taxon>
        <taxon>Alphaproteobacteria</taxon>
        <taxon>Rhodobacterales</taxon>
        <taxon>Paracoccaceae</taxon>
        <taxon>Paracoccus</taxon>
    </lineage>
</organism>
<comment type="function">
    <text evidence="7">Part of the ABC transporter complex LsrABCD involved in autoinducer 2 (AI-2) import. Responsible for energy coupling to the transport system.</text>
</comment>
<name>A0A418T8K5_9RHOB</name>
<evidence type="ECO:0000256" key="7">
    <source>
        <dbReference type="ARBA" id="ARBA00023747"/>
    </source>
</evidence>
<dbReference type="InterPro" id="IPR003593">
    <property type="entry name" value="AAA+_ATPase"/>
</dbReference>
<comment type="catalytic activity">
    <reaction evidence="9">
        <text>ATP + H2O + (2R,4S)-2-methyl-2,3,3,4-tetrahydroxytetrahydrofuran-[AI-2-binding protein]Side 1 = ADP + phosphate + (2R,4S)-2-methyl-2,3,3,4-tetrahydroxytetrahydrofuranSide 2 + [AI-2-binding protein]Side 1.</text>
        <dbReference type="EC" id="7.6.2.13"/>
    </reaction>
</comment>
<dbReference type="AlphaFoldDB" id="A0A418T8K5"/>
<comment type="subunit">
    <text evidence="3">The complex is composed of two ATP-binding proteins (LsrA), two transmembrane proteins (LsrC and LsrD) and a solute-binding protein (LsrB).</text>
</comment>
<evidence type="ECO:0000313" key="11">
    <source>
        <dbReference type="EMBL" id="RJE89551.1"/>
    </source>
</evidence>
<dbReference type="GO" id="GO:0005886">
    <property type="term" value="C:plasma membrane"/>
    <property type="evidence" value="ECO:0007669"/>
    <property type="project" value="UniProtKB-SubCell"/>
</dbReference>
<dbReference type="InterPro" id="IPR027417">
    <property type="entry name" value="P-loop_NTPase"/>
</dbReference>
<dbReference type="Gene3D" id="3.40.50.300">
    <property type="entry name" value="P-loop containing nucleotide triphosphate hydrolases"/>
    <property type="match status" value="2"/>
</dbReference>
<evidence type="ECO:0000256" key="3">
    <source>
        <dbReference type="ARBA" id="ARBA00011262"/>
    </source>
</evidence>
<feature type="domain" description="ABC transporter" evidence="10">
    <location>
        <begin position="251"/>
        <end position="497"/>
    </location>
</feature>
<keyword evidence="6 11" id="KW-0067">ATP-binding</keyword>
<dbReference type="EMBL" id="QZCG01000001">
    <property type="protein sequence ID" value="RJE89551.1"/>
    <property type="molecule type" value="Genomic_DNA"/>
</dbReference>
<dbReference type="PROSITE" id="PS50893">
    <property type="entry name" value="ABC_TRANSPORTER_2"/>
    <property type="match status" value="2"/>
</dbReference>
<reference evidence="12" key="1">
    <citation type="submission" date="2018-09" db="EMBL/GenBank/DDBJ databases">
        <title>Acidovorax cavernicola nov. sp. isolated from Gruta de las Maravillas (Aracena, Spain).</title>
        <authorList>
            <person name="Jurado V."/>
            <person name="Gutierrez-Patricio S."/>
            <person name="Gonzalez-Pimentel J.L."/>
            <person name="Miller A.Z."/>
            <person name="Laiz L."/>
            <person name="Saiz-Jimenez C."/>
        </authorList>
    </citation>
    <scope>NUCLEOTIDE SEQUENCE [LARGE SCALE GENOMIC DNA]</scope>
    <source>
        <strain evidence="12">1011MAR3C25</strain>
    </source>
</reference>
<keyword evidence="5" id="KW-0547">Nucleotide-binding</keyword>
<proteinExistence type="inferred from homology"/>
<dbReference type="SUPFAM" id="SSF52540">
    <property type="entry name" value="P-loop containing nucleoside triphosphate hydrolases"/>
    <property type="match status" value="2"/>
</dbReference>
<evidence type="ECO:0000256" key="6">
    <source>
        <dbReference type="ARBA" id="ARBA00022840"/>
    </source>
</evidence>
<dbReference type="CDD" id="cd03216">
    <property type="entry name" value="ABC_Carb_Monos_I"/>
    <property type="match status" value="1"/>
</dbReference>
<dbReference type="GO" id="GO:0005524">
    <property type="term" value="F:ATP binding"/>
    <property type="evidence" value="ECO:0007669"/>
    <property type="project" value="UniProtKB-KW"/>
</dbReference>
<protein>
    <recommendedName>
        <fullName evidence="4">Autoinducer 2 import ATP-binding protein LsrA</fullName>
        <ecNumber evidence="8">7.6.2.13</ecNumber>
    </recommendedName>
</protein>
<evidence type="ECO:0000256" key="4">
    <source>
        <dbReference type="ARBA" id="ARBA00019459"/>
    </source>
</evidence>
<dbReference type="EC" id="7.6.2.13" evidence="8"/>
<keyword evidence="12" id="KW-1185">Reference proteome</keyword>
<accession>A0A418T8K5</accession>
<comment type="subcellular location">
    <subcellularLocation>
        <location evidence="1">Cell inner membrane</location>
        <topology evidence="1">Peripheral membrane protein</topology>
    </subcellularLocation>
</comment>
<gene>
    <name evidence="11" type="ORF">D3P04_01105</name>
</gene>
<sequence>MTQAAPLFEVRDISRNFGPVQALNGVSLALDKGETHSVIGENGAGKSTLMNIICGKLRPSSGSIHVDGRAVEFHSPLDAQMHGIAIAPQEINLVPHLSVAENILLGAHRGRAAAIDWRATYTDAAFYLHEVDDSIDPRMPVRELSKAQQQLVQIARAAATRARIIIFDEPTAALTWRETEKLMRYIRKVTSEGRSAFYISHRLDEVRELSQRITVLRDGMNVGAIPPQEATRERMVSLMAGRPPKAGRQPIRHLDEAETILDVRNLGREHEFRDVSFTLRKGEILGVSGLIGSGRSEMAKCLFGATRADTGTVALEGRETRFRAPLDAIRAGLIYLPEERKQEGIFPLLSIAENTALPTLDRFSGWLRIRNRDMLNEVGALARQMKAKFGRLGDPITSLSGGNQQKFIIARWLMREAKVLIMDEPTRGIDVNAKLEIQTVLRRLTEERGLSIILISSEMEELLDVADRILVMHEGEVKGCVNRDGTTQERLLELAMS</sequence>
<evidence type="ECO:0000256" key="5">
    <source>
        <dbReference type="ARBA" id="ARBA00022741"/>
    </source>
</evidence>
<dbReference type="PROSITE" id="PS00211">
    <property type="entry name" value="ABC_TRANSPORTER_1"/>
    <property type="match status" value="1"/>
</dbReference>
<evidence type="ECO:0000256" key="9">
    <source>
        <dbReference type="ARBA" id="ARBA00034076"/>
    </source>
</evidence>
<dbReference type="Proteomes" id="UP000284202">
    <property type="component" value="Unassembled WGS sequence"/>
</dbReference>